<organism evidence="2 3">
    <name type="scientific">Romanomermis culicivorax</name>
    <name type="common">Nematode worm</name>
    <dbReference type="NCBI Taxonomy" id="13658"/>
    <lineage>
        <taxon>Eukaryota</taxon>
        <taxon>Metazoa</taxon>
        <taxon>Ecdysozoa</taxon>
        <taxon>Nematoda</taxon>
        <taxon>Enoplea</taxon>
        <taxon>Dorylaimia</taxon>
        <taxon>Mermithida</taxon>
        <taxon>Mermithoidea</taxon>
        <taxon>Mermithidae</taxon>
        <taxon>Romanomermis</taxon>
    </lineage>
</organism>
<sequence length="86" mass="9573">MPADPLIFGKNNPTATETSTTSSQKSDSENPKIEKPPPPPPPKSSTVDDAKRRALLHYQKSKYVDAVAENAKYFKMRTKRGRILTT</sequence>
<feature type="compositionally biased region" description="Basic and acidic residues" evidence="1">
    <location>
        <begin position="26"/>
        <end position="35"/>
    </location>
</feature>
<evidence type="ECO:0000313" key="3">
    <source>
        <dbReference type="WBParaSite" id="nRc.2.0.1.t35468-RA"/>
    </source>
</evidence>
<evidence type="ECO:0000313" key="2">
    <source>
        <dbReference type="Proteomes" id="UP000887565"/>
    </source>
</evidence>
<dbReference type="Proteomes" id="UP000887565">
    <property type="component" value="Unplaced"/>
</dbReference>
<protein>
    <submittedName>
        <fullName evidence="3">Uncharacterized protein</fullName>
    </submittedName>
</protein>
<dbReference type="AlphaFoldDB" id="A0A915K9P0"/>
<feature type="region of interest" description="Disordered" evidence="1">
    <location>
        <begin position="1"/>
        <end position="49"/>
    </location>
</feature>
<evidence type="ECO:0000256" key="1">
    <source>
        <dbReference type="SAM" id="MobiDB-lite"/>
    </source>
</evidence>
<accession>A0A915K9P0</accession>
<feature type="compositionally biased region" description="Polar residues" evidence="1">
    <location>
        <begin position="11"/>
        <end position="25"/>
    </location>
</feature>
<keyword evidence="2" id="KW-1185">Reference proteome</keyword>
<dbReference type="WBParaSite" id="nRc.2.0.1.t35468-RA">
    <property type="protein sequence ID" value="nRc.2.0.1.t35468-RA"/>
    <property type="gene ID" value="nRc.2.0.1.g35468"/>
</dbReference>
<name>A0A915K9P0_ROMCU</name>
<reference evidence="3" key="1">
    <citation type="submission" date="2022-11" db="UniProtKB">
        <authorList>
            <consortium name="WormBaseParasite"/>
        </authorList>
    </citation>
    <scope>IDENTIFICATION</scope>
</reference>
<proteinExistence type="predicted"/>